<keyword evidence="5" id="KW-1185">Reference proteome</keyword>
<dbReference type="CDD" id="cd00051">
    <property type="entry name" value="EFh"/>
    <property type="match status" value="1"/>
</dbReference>
<dbReference type="GO" id="GO:0051480">
    <property type="term" value="P:regulation of cytosolic calcium ion concentration"/>
    <property type="evidence" value="ECO:0007669"/>
    <property type="project" value="TreeGrafter"/>
</dbReference>
<evidence type="ECO:0000313" key="3">
    <source>
        <dbReference type="EMBL" id="KAF0684953.1"/>
    </source>
</evidence>
<evidence type="ECO:0000313" key="4">
    <source>
        <dbReference type="EMBL" id="VFT99758.1"/>
    </source>
</evidence>
<gene>
    <name evidence="4" type="primary">Aste57867_23110</name>
    <name evidence="3" type="ORF">As57867_023039</name>
    <name evidence="4" type="ORF">ASTE57867_23110</name>
</gene>
<dbReference type="OrthoDB" id="26525at2759"/>
<dbReference type="EMBL" id="CAADRA010007254">
    <property type="protein sequence ID" value="VFT99758.1"/>
    <property type="molecule type" value="Genomic_DNA"/>
</dbReference>
<name>A0A485LMB2_9STRA</name>
<dbReference type="InterPro" id="IPR018247">
    <property type="entry name" value="EF_Hand_1_Ca_BS"/>
</dbReference>
<protein>
    <submittedName>
        <fullName evidence="4">Aste57867_23110 protein</fullName>
    </submittedName>
</protein>
<dbReference type="PANTHER" id="PTHR19972:SF10">
    <property type="entry name" value="CALBINDIN-32"/>
    <property type="match status" value="1"/>
</dbReference>
<dbReference type="SUPFAM" id="SSF47473">
    <property type="entry name" value="EF-hand"/>
    <property type="match status" value="1"/>
</dbReference>
<reference evidence="4 5" key="1">
    <citation type="submission" date="2019-03" db="EMBL/GenBank/DDBJ databases">
        <authorList>
            <person name="Gaulin E."/>
            <person name="Dumas B."/>
        </authorList>
    </citation>
    <scope>NUCLEOTIDE SEQUENCE [LARGE SCALE GENOMIC DNA]</scope>
    <source>
        <strain evidence="4">CBS 568.67</strain>
    </source>
</reference>
<dbReference type="GO" id="GO:0005829">
    <property type="term" value="C:cytosol"/>
    <property type="evidence" value="ECO:0007669"/>
    <property type="project" value="TreeGrafter"/>
</dbReference>
<dbReference type="GO" id="GO:0005509">
    <property type="term" value="F:calcium ion binding"/>
    <property type="evidence" value="ECO:0007669"/>
    <property type="project" value="InterPro"/>
</dbReference>
<dbReference type="AlphaFoldDB" id="A0A485LMB2"/>
<dbReference type="EMBL" id="VJMH01007228">
    <property type="protein sequence ID" value="KAF0684953.1"/>
    <property type="molecule type" value="Genomic_DNA"/>
</dbReference>
<dbReference type="GO" id="GO:0005634">
    <property type="term" value="C:nucleus"/>
    <property type="evidence" value="ECO:0007669"/>
    <property type="project" value="TreeGrafter"/>
</dbReference>
<dbReference type="PROSITE" id="PS50222">
    <property type="entry name" value="EF_HAND_2"/>
    <property type="match status" value="2"/>
</dbReference>
<dbReference type="PROSITE" id="PS00018">
    <property type="entry name" value="EF_HAND_1"/>
    <property type="match status" value="1"/>
</dbReference>
<dbReference type="InterPro" id="IPR051001">
    <property type="entry name" value="Calbindin_Ca-bind"/>
</dbReference>
<dbReference type="Proteomes" id="UP000332933">
    <property type="component" value="Unassembled WGS sequence"/>
</dbReference>
<dbReference type="SMART" id="SM00054">
    <property type="entry name" value="EFh"/>
    <property type="match status" value="2"/>
</dbReference>
<evidence type="ECO:0000259" key="2">
    <source>
        <dbReference type="PROSITE" id="PS50222"/>
    </source>
</evidence>
<dbReference type="Pfam" id="PF13499">
    <property type="entry name" value="EF-hand_7"/>
    <property type="match status" value="1"/>
</dbReference>
<evidence type="ECO:0000256" key="1">
    <source>
        <dbReference type="ARBA" id="ARBA00022837"/>
    </source>
</evidence>
<dbReference type="InterPro" id="IPR002048">
    <property type="entry name" value="EF_hand_dom"/>
</dbReference>
<organism evidence="4 5">
    <name type="scientific">Aphanomyces stellatus</name>
    <dbReference type="NCBI Taxonomy" id="120398"/>
    <lineage>
        <taxon>Eukaryota</taxon>
        <taxon>Sar</taxon>
        <taxon>Stramenopiles</taxon>
        <taxon>Oomycota</taxon>
        <taxon>Saprolegniomycetes</taxon>
        <taxon>Saprolegniales</taxon>
        <taxon>Verrucalvaceae</taxon>
        <taxon>Aphanomyces</taxon>
    </lineage>
</organism>
<evidence type="ECO:0000313" key="5">
    <source>
        <dbReference type="Proteomes" id="UP000332933"/>
    </source>
</evidence>
<reference evidence="3" key="2">
    <citation type="submission" date="2019-06" db="EMBL/GenBank/DDBJ databases">
        <title>Genomics analysis of Aphanomyces spp. identifies a new class of oomycete effector associated with host adaptation.</title>
        <authorList>
            <person name="Gaulin E."/>
        </authorList>
    </citation>
    <scope>NUCLEOTIDE SEQUENCE</scope>
    <source>
        <strain evidence="3">CBS 578.67</strain>
    </source>
</reference>
<dbReference type="Gene3D" id="1.10.238.10">
    <property type="entry name" value="EF-hand"/>
    <property type="match status" value="2"/>
</dbReference>
<feature type="domain" description="EF-hand" evidence="2">
    <location>
        <begin position="62"/>
        <end position="97"/>
    </location>
</feature>
<sequence length="99" mass="11338">MAFRNSTARRRIMSEIEQAVNACIEDIWASYDTDKNGFLDRDETKQFVEAVLAKMQEDGVDVDPMDFDECFDGYDKNGDGKLSKKEMRVFVEQLMGLAP</sequence>
<dbReference type="PANTHER" id="PTHR19972">
    <property type="entry name" value="CALBINDIN"/>
    <property type="match status" value="1"/>
</dbReference>
<dbReference type="InterPro" id="IPR011992">
    <property type="entry name" value="EF-hand-dom_pair"/>
</dbReference>
<keyword evidence="1" id="KW-0106">Calcium</keyword>
<proteinExistence type="predicted"/>
<accession>A0A485LMB2</accession>
<feature type="domain" description="EF-hand" evidence="2">
    <location>
        <begin position="19"/>
        <end position="54"/>
    </location>
</feature>